<dbReference type="InterPro" id="IPR014721">
    <property type="entry name" value="Ribsml_uS5_D2-typ_fold_subgr"/>
</dbReference>
<dbReference type="NCBIfam" id="TIGR00368">
    <property type="entry name" value="YifB family Mg chelatase-like AAA ATPase"/>
    <property type="match status" value="1"/>
</dbReference>
<evidence type="ECO:0000256" key="2">
    <source>
        <dbReference type="ARBA" id="ARBA00022741"/>
    </source>
</evidence>
<protein>
    <submittedName>
        <fullName evidence="5">ATP-binding protein</fullName>
    </submittedName>
</protein>
<dbReference type="SUPFAM" id="SSF52540">
    <property type="entry name" value="P-loop containing nucleoside triphosphate hydrolases"/>
    <property type="match status" value="1"/>
</dbReference>
<dbReference type="AlphaFoldDB" id="A0A7C4UCT4"/>
<dbReference type="InterPro" id="IPR003593">
    <property type="entry name" value="AAA+_ATPase"/>
</dbReference>
<gene>
    <name evidence="5" type="ORF">ENV67_05570</name>
</gene>
<reference evidence="5" key="1">
    <citation type="journal article" date="2020" name="mSystems">
        <title>Genome- and Community-Level Interaction Insights into Carbon Utilization and Element Cycling Functions of Hydrothermarchaeota in Hydrothermal Sediment.</title>
        <authorList>
            <person name="Zhou Z."/>
            <person name="Liu Y."/>
            <person name="Xu W."/>
            <person name="Pan J."/>
            <person name="Luo Z.H."/>
            <person name="Li M."/>
        </authorList>
    </citation>
    <scope>NUCLEOTIDE SEQUENCE [LARGE SCALE GENOMIC DNA]</scope>
    <source>
        <strain evidence="5">SpSt-780</strain>
    </source>
</reference>
<organism evidence="5">
    <name type="scientific">candidate division WOR-3 bacterium</name>
    <dbReference type="NCBI Taxonomy" id="2052148"/>
    <lineage>
        <taxon>Bacteria</taxon>
        <taxon>Bacteria division WOR-3</taxon>
    </lineage>
</organism>
<dbReference type="InterPro" id="IPR020568">
    <property type="entry name" value="Ribosomal_Su5_D2-typ_SF"/>
</dbReference>
<proteinExistence type="inferred from homology"/>
<dbReference type="SMART" id="SM00382">
    <property type="entry name" value="AAA"/>
    <property type="match status" value="1"/>
</dbReference>
<dbReference type="PRINTS" id="PR01657">
    <property type="entry name" value="MCMFAMILY"/>
</dbReference>
<name>A0A7C4UCT4_UNCW3</name>
<dbReference type="Pfam" id="PF13335">
    <property type="entry name" value="Mg_chelatase_C"/>
    <property type="match status" value="1"/>
</dbReference>
<keyword evidence="2" id="KW-0547">Nucleotide-binding</keyword>
<dbReference type="SUPFAM" id="SSF54211">
    <property type="entry name" value="Ribosomal protein S5 domain 2-like"/>
    <property type="match status" value="1"/>
</dbReference>
<dbReference type="InterPro" id="IPR001208">
    <property type="entry name" value="MCM_dom"/>
</dbReference>
<dbReference type="EMBL" id="DTHG01000070">
    <property type="protein sequence ID" value="HGW91994.1"/>
    <property type="molecule type" value="Genomic_DNA"/>
</dbReference>
<sequence length="510" mass="56575">MLSKIYSCSLVGVEAKKVIVEVNLGKGIPSFNIVGLPETSIKESKERVETAIRNSGFVFPNKRITVNLAPADIKKEGTSLDLPIAIGILQASGQFPLNNMQDFIIIGELALDGEIRGVKGALSSALLAKNENMKGIILPKKNAIEGALIDIPVYPVIDLKEIVQIFENGLPEPFTFDRDEIFRVSSFYDMDFSDVKGQELAKRGILIAASGSHNILMIGPPGSGKTMLARRIPTILPDLELEEAIECTKIYSAIGYLPPDTPIVSKRQFRAPHSTISYAGLIGGGNPPRPGEVSLAHNGVLFLDEFPEFKRDALESLRQPLEDGFLTVSRANRASIFPAKFMLVAAMNPCPCGYFGDPYVQCTCSPGQIERYISKISGPLLDRIDIHIEVPRVKFEDLKGNIPSMTSKEMKEKVLKAREIQKERYKGTNIRNNASITPQYMKKFCKVDSKSEEILENAMKKFGFSARSYDRILKVSRTIADVEGSEDIKVEHILEAIQLRTLDKKIWQRM</sequence>
<comment type="caution">
    <text evidence="5">The sequence shown here is derived from an EMBL/GenBank/DDBJ whole genome shotgun (WGS) entry which is preliminary data.</text>
</comment>
<dbReference type="GO" id="GO:0005524">
    <property type="term" value="F:ATP binding"/>
    <property type="evidence" value="ECO:0007669"/>
    <property type="project" value="UniProtKB-KW"/>
</dbReference>
<evidence type="ECO:0000256" key="3">
    <source>
        <dbReference type="ARBA" id="ARBA00022840"/>
    </source>
</evidence>
<dbReference type="InterPro" id="IPR045006">
    <property type="entry name" value="CHLI-like"/>
</dbReference>
<dbReference type="GO" id="GO:0003677">
    <property type="term" value="F:DNA binding"/>
    <property type="evidence" value="ECO:0007669"/>
    <property type="project" value="InterPro"/>
</dbReference>
<dbReference type="Pfam" id="PF13541">
    <property type="entry name" value="ChlI"/>
    <property type="match status" value="1"/>
</dbReference>
<dbReference type="InterPro" id="IPR004482">
    <property type="entry name" value="Mg_chelat-rel"/>
</dbReference>
<evidence type="ECO:0000313" key="5">
    <source>
        <dbReference type="EMBL" id="HGW91994.1"/>
    </source>
</evidence>
<accession>A0A7C4UCT4</accession>
<dbReference type="InterPro" id="IPR025158">
    <property type="entry name" value="Mg_chelat-rel_C"/>
</dbReference>
<comment type="similarity">
    <text evidence="1">Belongs to the Mg-chelatase subunits D/I family. ComM subfamily.</text>
</comment>
<dbReference type="InterPro" id="IPR000523">
    <property type="entry name" value="Mg_chelatse_chII-like_cat_dom"/>
</dbReference>
<dbReference type="Pfam" id="PF01078">
    <property type="entry name" value="Mg_chelatase"/>
    <property type="match status" value="1"/>
</dbReference>
<evidence type="ECO:0000259" key="4">
    <source>
        <dbReference type="SMART" id="SM00382"/>
    </source>
</evidence>
<dbReference type="InterPro" id="IPR027417">
    <property type="entry name" value="P-loop_NTPase"/>
</dbReference>
<feature type="domain" description="AAA+ ATPase" evidence="4">
    <location>
        <begin position="211"/>
        <end position="394"/>
    </location>
</feature>
<dbReference type="Gene3D" id="3.30.230.10">
    <property type="match status" value="1"/>
</dbReference>
<dbReference type="PANTHER" id="PTHR32039">
    <property type="entry name" value="MAGNESIUM-CHELATASE SUBUNIT CHLI"/>
    <property type="match status" value="1"/>
</dbReference>
<evidence type="ECO:0000256" key="1">
    <source>
        <dbReference type="ARBA" id="ARBA00006354"/>
    </source>
</evidence>
<dbReference type="PANTHER" id="PTHR32039:SF7">
    <property type="entry name" value="COMPETENCE PROTEIN COMM"/>
    <property type="match status" value="1"/>
</dbReference>
<keyword evidence="3 5" id="KW-0067">ATP-binding</keyword>
<dbReference type="Gene3D" id="3.40.50.300">
    <property type="entry name" value="P-loop containing nucleotide triphosphate hydrolases"/>
    <property type="match status" value="1"/>
</dbReference>